<dbReference type="GO" id="GO:0004729">
    <property type="term" value="F:oxygen-dependent protoporphyrinogen oxidase activity"/>
    <property type="evidence" value="ECO:0007669"/>
    <property type="project" value="UniProtKB-UniRule"/>
</dbReference>
<dbReference type="InterPro" id="IPR004572">
    <property type="entry name" value="Protoporphyrinogen_oxidase"/>
</dbReference>
<name>A0A9P4T8M8_CURKU</name>
<comment type="catalytic activity">
    <reaction evidence="10 11">
        <text>protoporphyrinogen IX + 3 O2 = protoporphyrin IX + 3 H2O2</text>
        <dbReference type="Rhea" id="RHEA:25576"/>
        <dbReference type="ChEBI" id="CHEBI:15379"/>
        <dbReference type="ChEBI" id="CHEBI:16240"/>
        <dbReference type="ChEBI" id="CHEBI:57306"/>
        <dbReference type="ChEBI" id="CHEBI:57307"/>
        <dbReference type="EC" id="1.3.3.4"/>
    </reaction>
</comment>
<dbReference type="SUPFAM" id="SSF51905">
    <property type="entry name" value="FAD/NAD(P)-binding domain"/>
    <property type="match status" value="1"/>
</dbReference>
<feature type="domain" description="Amine oxidase" evidence="12">
    <location>
        <begin position="50"/>
        <end position="524"/>
    </location>
</feature>
<keyword evidence="6 11" id="KW-0274">FAD</keyword>
<dbReference type="InterPro" id="IPR002937">
    <property type="entry name" value="Amino_oxidase"/>
</dbReference>
<evidence type="ECO:0000313" key="13">
    <source>
        <dbReference type="EMBL" id="KAF2997686.1"/>
    </source>
</evidence>
<evidence type="ECO:0000256" key="4">
    <source>
        <dbReference type="ARBA" id="ARBA00012867"/>
    </source>
</evidence>
<dbReference type="NCBIfam" id="TIGR00562">
    <property type="entry name" value="proto_IX_ox"/>
    <property type="match status" value="1"/>
</dbReference>
<evidence type="ECO:0000313" key="14">
    <source>
        <dbReference type="Proteomes" id="UP000801428"/>
    </source>
</evidence>
<dbReference type="InterPro" id="IPR050464">
    <property type="entry name" value="Zeta_carotene_desat/Oxidored"/>
</dbReference>
<protein>
    <recommendedName>
        <fullName evidence="4 11">Protoporphyrinogen oxidase</fullName>
        <ecNumber evidence="4 11">1.3.3.4</ecNumber>
    </recommendedName>
</protein>
<comment type="caution">
    <text evidence="13">The sequence shown here is derived from an EMBL/GenBank/DDBJ whole genome shotgun (WGS) entry which is preliminary data.</text>
</comment>
<comment type="cofactor">
    <cofactor evidence="11">
        <name>FAD</name>
        <dbReference type="ChEBI" id="CHEBI:57692"/>
    </cofactor>
    <text evidence="11">Binds 1 FAD per subunit.</text>
</comment>
<evidence type="ECO:0000256" key="8">
    <source>
        <dbReference type="ARBA" id="ARBA00023133"/>
    </source>
</evidence>
<dbReference type="PANTHER" id="PTHR42923:SF3">
    <property type="entry name" value="PROTOPORPHYRINOGEN OXIDASE"/>
    <property type="match status" value="1"/>
</dbReference>
<evidence type="ECO:0000256" key="7">
    <source>
        <dbReference type="ARBA" id="ARBA00023002"/>
    </source>
</evidence>
<comment type="function">
    <text evidence="1 11">Catalyzes the 6-electron oxidation of protoporphyrinogen-IX to form protoporphyrin-IX.</text>
</comment>
<dbReference type="EC" id="1.3.3.4" evidence="4 11"/>
<dbReference type="Pfam" id="PF01593">
    <property type="entry name" value="Amino_oxidase"/>
    <property type="match status" value="1"/>
</dbReference>
<evidence type="ECO:0000256" key="11">
    <source>
        <dbReference type="RuleBase" id="RU367069"/>
    </source>
</evidence>
<dbReference type="InterPro" id="IPR036188">
    <property type="entry name" value="FAD/NAD-bd_sf"/>
</dbReference>
<keyword evidence="14" id="KW-1185">Reference proteome</keyword>
<dbReference type="Proteomes" id="UP000801428">
    <property type="component" value="Unassembled WGS sequence"/>
</dbReference>
<evidence type="ECO:0000256" key="2">
    <source>
        <dbReference type="ARBA" id="ARBA00005073"/>
    </source>
</evidence>
<evidence type="ECO:0000256" key="10">
    <source>
        <dbReference type="ARBA" id="ARBA00047554"/>
    </source>
</evidence>
<evidence type="ECO:0000256" key="6">
    <source>
        <dbReference type="ARBA" id="ARBA00022827"/>
    </source>
</evidence>
<dbReference type="EMBL" id="SWKU01000022">
    <property type="protein sequence ID" value="KAF2997686.1"/>
    <property type="molecule type" value="Genomic_DNA"/>
</dbReference>
<sequence length="567" mass="62541">MLVRRHVPLLESTLRARPLRMLLASQCNRLRYSSTSAAHPERIAVLGGGIAGLSSAYFASKEFPNTKITVYESGKETGGWIKSKRVQVPGGDVNFETGPRTLRNASVTAHLIQELGLVDEVVYTKKSEPGAKNRFVYYPDRLNRLPSAAPTFSETFALWRSGILSGAMGMIKEPLQPKRPALLSDETVGSFLARRVDERIANNIISAVFHGIYAGDIWQLSAKTLLSMAWQLEGKYGTALGGFLRMQNESPTGAMQAIAHPYDIQAAKDIQNEIDIDLEFAEKLLDASVFSFKGGMQTLARGLQDAMEKTGNIEFRANSPVSSFKMAEGAEKKVEIIAGSDSNKTTENYDVVISTLRNAELTPYVTVMTVNLYFENPNLLPVEGFGYLIPQSIPFDQNPERALGVIFDSSAIKGQDTAPGTKLTVMMGGHWWNGFEGYPDEEEGLAMARSVIERHLGIKEAPIAHYVNLSKDCIPQYTLGYEERLKSFASSLQDEFKGRLRVVGNQFNGVGVNDCITGAWQIARGLRGDGWKGNSCGLDRVQDSRPWSVVDARSMTYKKIVQEDESK</sequence>
<reference evidence="13" key="1">
    <citation type="submission" date="2019-04" db="EMBL/GenBank/DDBJ databases">
        <title>Sequencing of skin fungus with MAO and IRED activity.</title>
        <authorList>
            <person name="Marsaioli A.J."/>
            <person name="Bonatto J.M.C."/>
            <person name="Reis Junior O."/>
        </authorList>
    </citation>
    <scope>NUCLEOTIDE SEQUENCE</scope>
    <source>
        <strain evidence="13">30M1</strain>
    </source>
</reference>
<proteinExistence type="inferred from homology"/>
<gene>
    <name evidence="13" type="primary">HEM14</name>
    <name evidence="13" type="ORF">E8E13_006276</name>
</gene>
<evidence type="ECO:0000256" key="3">
    <source>
        <dbReference type="ARBA" id="ARBA00010551"/>
    </source>
</evidence>
<keyword evidence="5 11" id="KW-0285">Flavoprotein</keyword>
<keyword evidence="9 11" id="KW-0627">Porphyrin biosynthesis</keyword>
<dbReference type="AlphaFoldDB" id="A0A9P4T8M8"/>
<comment type="similarity">
    <text evidence="3 11">Belongs to the protoporphyrinogen/coproporphyrinogen oxidase family. Protoporphyrinogen oxidase subfamily.</text>
</comment>
<dbReference type="GO" id="GO:0005743">
    <property type="term" value="C:mitochondrial inner membrane"/>
    <property type="evidence" value="ECO:0007669"/>
    <property type="project" value="UniProtKB-SubCell"/>
</dbReference>
<keyword evidence="7 11" id="KW-0560">Oxidoreductase</keyword>
<dbReference type="OrthoDB" id="438553at2759"/>
<evidence type="ECO:0000259" key="12">
    <source>
        <dbReference type="Pfam" id="PF01593"/>
    </source>
</evidence>
<dbReference type="PANTHER" id="PTHR42923">
    <property type="entry name" value="PROTOPORPHYRINOGEN OXIDASE"/>
    <property type="match status" value="1"/>
</dbReference>
<dbReference type="Gene3D" id="3.50.50.60">
    <property type="entry name" value="FAD/NAD(P)-binding domain"/>
    <property type="match status" value="1"/>
</dbReference>
<evidence type="ECO:0000256" key="1">
    <source>
        <dbReference type="ARBA" id="ARBA00002600"/>
    </source>
</evidence>
<comment type="pathway">
    <text evidence="2 11">Porphyrin-containing compound metabolism; protoporphyrin-IX biosynthesis; protoporphyrin-IX from protoporphyrinogen-IX: step 1/1.</text>
</comment>
<evidence type="ECO:0000256" key="5">
    <source>
        <dbReference type="ARBA" id="ARBA00022630"/>
    </source>
</evidence>
<keyword evidence="8 11" id="KW-0350">Heme biosynthesis</keyword>
<accession>A0A9P4T8M8</accession>
<dbReference type="GO" id="GO:0006782">
    <property type="term" value="P:protoporphyrinogen IX biosynthetic process"/>
    <property type="evidence" value="ECO:0007669"/>
    <property type="project" value="UniProtKB-UniRule"/>
</dbReference>
<evidence type="ECO:0000256" key="9">
    <source>
        <dbReference type="ARBA" id="ARBA00023244"/>
    </source>
</evidence>
<comment type="subcellular location">
    <subcellularLocation>
        <location evidence="11">Mitochondrion inner membrane</location>
    </subcellularLocation>
</comment>
<organism evidence="13 14">
    <name type="scientific">Curvularia kusanoi</name>
    <name type="common">Cochliobolus kusanoi</name>
    <dbReference type="NCBI Taxonomy" id="90978"/>
    <lineage>
        <taxon>Eukaryota</taxon>
        <taxon>Fungi</taxon>
        <taxon>Dikarya</taxon>
        <taxon>Ascomycota</taxon>
        <taxon>Pezizomycotina</taxon>
        <taxon>Dothideomycetes</taxon>
        <taxon>Pleosporomycetidae</taxon>
        <taxon>Pleosporales</taxon>
        <taxon>Pleosporineae</taxon>
        <taxon>Pleosporaceae</taxon>
        <taxon>Curvularia</taxon>
    </lineage>
</organism>
<dbReference type="SUPFAM" id="SSF54373">
    <property type="entry name" value="FAD-linked reductases, C-terminal domain"/>
    <property type="match status" value="1"/>
</dbReference>